<comment type="caution">
    <text evidence="2">The sequence shown here is derived from an EMBL/GenBank/DDBJ whole genome shotgun (WGS) entry which is preliminary data.</text>
</comment>
<feature type="region of interest" description="Disordered" evidence="1">
    <location>
        <begin position="76"/>
        <end position="98"/>
    </location>
</feature>
<proteinExistence type="predicted"/>
<evidence type="ECO:0000313" key="3">
    <source>
        <dbReference type="Proteomes" id="UP001370758"/>
    </source>
</evidence>
<protein>
    <submittedName>
        <fullName evidence="2">Uncharacterized protein</fullName>
    </submittedName>
</protein>
<evidence type="ECO:0000313" key="2">
    <source>
        <dbReference type="EMBL" id="KAK6506777.1"/>
    </source>
</evidence>
<dbReference type="AlphaFoldDB" id="A0AAV9WF12"/>
<dbReference type="EMBL" id="JAVHJL010000003">
    <property type="protein sequence ID" value="KAK6506777.1"/>
    <property type="molecule type" value="Genomic_DNA"/>
</dbReference>
<reference evidence="2 3" key="1">
    <citation type="submission" date="2023-08" db="EMBL/GenBank/DDBJ databases">
        <authorList>
            <person name="Palmer J.M."/>
        </authorList>
    </citation>
    <scope>NUCLEOTIDE SEQUENCE [LARGE SCALE GENOMIC DNA]</scope>
    <source>
        <strain evidence="2 3">TWF481</strain>
    </source>
</reference>
<dbReference type="Proteomes" id="UP001370758">
    <property type="component" value="Unassembled WGS sequence"/>
</dbReference>
<evidence type="ECO:0000256" key="1">
    <source>
        <dbReference type="SAM" id="MobiDB-lite"/>
    </source>
</evidence>
<accession>A0AAV9WF12</accession>
<gene>
    <name evidence="2" type="ORF">TWF481_005237</name>
</gene>
<keyword evidence="3" id="KW-1185">Reference proteome</keyword>
<organism evidence="2 3">
    <name type="scientific">Arthrobotrys musiformis</name>
    <dbReference type="NCBI Taxonomy" id="47236"/>
    <lineage>
        <taxon>Eukaryota</taxon>
        <taxon>Fungi</taxon>
        <taxon>Dikarya</taxon>
        <taxon>Ascomycota</taxon>
        <taxon>Pezizomycotina</taxon>
        <taxon>Orbiliomycetes</taxon>
        <taxon>Orbiliales</taxon>
        <taxon>Orbiliaceae</taxon>
        <taxon>Arthrobotrys</taxon>
    </lineage>
</organism>
<name>A0AAV9WF12_9PEZI</name>
<sequence length="98" mass="10505">MVISLENRGFSLRQDRLPDSSGSVRGVEFELSGARFPVGASNPPAWARVKLEGICEGGNTAAGLFTREWRQHDSTCGHLGTGGREGLSIDGNGRFVDE</sequence>